<dbReference type="Proteomes" id="UP001597460">
    <property type="component" value="Unassembled WGS sequence"/>
</dbReference>
<protein>
    <submittedName>
        <fullName evidence="2">Copper resistance protein NlpE</fullName>
    </submittedName>
</protein>
<reference evidence="3" key="1">
    <citation type="journal article" date="2019" name="Int. J. Syst. Evol. Microbiol.">
        <title>The Global Catalogue of Microorganisms (GCM) 10K type strain sequencing project: providing services to taxonomists for standard genome sequencing and annotation.</title>
        <authorList>
            <consortium name="The Broad Institute Genomics Platform"/>
            <consortium name="The Broad Institute Genome Sequencing Center for Infectious Disease"/>
            <person name="Wu L."/>
            <person name="Ma J."/>
        </authorList>
    </citation>
    <scope>NUCLEOTIDE SEQUENCE [LARGE SCALE GENOMIC DNA]</scope>
    <source>
        <strain evidence="3">KCTC 52042</strain>
    </source>
</reference>
<dbReference type="EMBL" id="JBHULI010000024">
    <property type="protein sequence ID" value="MFD2532067.1"/>
    <property type="molecule type" value="Genomic_DNA"/>
</dbReference>
<dbReference type="RefSeq" id="WP_390300177.1">
    <property type="nucleotide sequence ID" value="NZ_JBHULI010000024.1"/>
</dbReference>
<dbReference type="PROSITE" id="PS51257">
    <property type="entry name" value="PROKAR_LIPOPROTEIN"/>
    <property type="match status" value="1"/>
</dbReference>
<evidence type="ECO:0000313" key="3">
    <source>
        <dbReference type="Proteomes" id="UP001597460"/>
    </source>
</evidence>
<sequence length="150" mass="16885">MKLYHLLPLFLCLILVGCSDQKKPSSNAEQEQTPPDIHTSQNSLDWEGTYTGTLPCASCEGIETALQIHYDLSYELTMIYLGEDEPNTVETKGTFSWNEAGNTITLDNEEVPNQYFVGENYLSKLDMDGNRVTGDLAEHYILSKKQPETE</sequence>
<dbReference type="Gene3D" id="2.40.128.640">
    <property type="match status" value="1"/>
</dbReference>
<evidence type="ECO:0000256" key="1">
    <source>
        <dbReference type="SAM" id="MobiDB-lite"/>
    </source>
</evidence>
<name>A0ABW5JKE9_9BACT</name>
<accession>A0ABW5JKE9</accession>
<evidence type="ECO:0000313" key="2">
    <source>
        <dbReference type="EMBL" id="MFD2532067.1"/>
    </source>
</evidence>
<dbReference type="Pfam" id="PF04170">
    <property type="entry name" value="NlpE"/>
    <property type="match status" value="1"/>
</dbReference>
<feature type="region of interest" description="Disordered" evidence="1">
    <location>
        <begin position="23"/>
        <end position="44"/>
    </location>
</feature>
<comment type="caution">
    <text evidence="2">The sequence shown here is derived from an EMBL/GenBank/DDBJ whole genome shotgun (WGS) entry which is preliminary data.</text>
</comment>
<organism evidence="2 3">
    <name type="scientific">Gracilimonas halophila</name>
    <dbReference type="NCBI Taxonomy" id="1834464"/>
    <lineage>
        <taxon>Bacteria</taxon>
        <taxon>Pseudomonadati</taxon>
        <taxon>Balneolota</taxon>
        <taxon>Balneolia</taxon>
        <taxon>Balneolales</taxon>
        <taxon>Balneolaceae</taxon>
        <taxon>Gracilimonas</taxon>
    </lineage>
</organism>
<feature type="compositionally biased region" description="Polar residues" evidence="1">
    <location>
        <begin position="24"/>
        <end position="44"/>
    </location>
</feature>
<dbReference type="InterPro" id="IPR007298">
    <property type="entry name" value="Cu-R_lipoprotein_NlpE"/>
</dbReference>
<gene>
    <name evidence="2" type="ORF">ACFSVN_06390</name>
</gene>
<proteinExistence type="predicted"/>
<keyword evidence="3" id="KW-1185">Reference proteome</keyword>